<keyword evidence="1" id="KW-0732">Signal</keyword>
<feature type="domain" description="DUF4859" evidence="2">
    <location>
        <begin position="203"/>
        <end position="311"/>
    </location>
</feature>
<accession>A0A7M4D3K5</accession>
<keyword evidence="5" id="KW-1185">Reference proteome</keyword>
<dbReference type="Proteomes" id="UP000285951">
    <property type="component" value="Unassembled WGS sequence"/>
</dbReference>
<name>A0A7M4D3K5_9BACT</name>
<proteinExistence type="predicted"/>
<evidence type="ECO:0000313" key="6">
    <source>
        <dbReference type="Proteomes" id="UP000462449"/>
    </source>
</evidence>
<evidence type="ECO:0000256" key="1">
    <source>
        <dbReference type="SAM" id="SignalP"/>
    </source>
</evidence>
<feature type="chain" id="PRO_5029504429" evidence="1">
    <location>
        <begin position="24"/>
        <end position="334"/>
    </location>
</feature>
<dbReference type="Pfam" id="PF16151">
    <property type="entry name" value="DUF4859"/>
    <property type="match status" value="1"/>
</dbReference>
<reference evidence="3 6" key="2">
    <citation type="submission" date="2019-12" db="EMBL/GenBank/DDBJ databases">
        <title>Draft genome sequence of Labilibaculum sp. strain 44 isolated from deep waters of Black Sea.</title>
        <authorList>
            <person name="Yadav S."/>
            <person name="Villanueva L."/>
        </authorList>
    </citation>
    <scope>NUCLEOTIDE SEQUENCE [LARGE SCALE GENOMIC DNA]</scope>
    <source>
        <strain evidence="3 6">44</strain>
    </source>
</reference>
<organism evidence="3 6">
    <name type="scientific">Labilibaculum euxinus</name>
    <dbReference type="NCBI Taxonomy" id="2686357"/>
    <lineage>
        <taxon>Bacteria</taxon>
        <taxon>Pseudomonadati</taxon>
        <taxon>Bacteroidota</taxon>
        <taxon>Bacteroidia</taxon>
        <taxon>Marinilabiliales</taxon>
        <taxon>Marinifilaceae</taxon>
        <taxon>Labilibaculum</taxon>
    </lineage>
</organism>
<evidence type="ECO:0000313" key="3">
    <source>
        <dbReference type="EMBL" id="MUP37234.1"/>
    </source>
</evidence>
<comment type="caution">
    <text evidence="3">The sequence shown here is derived from an EMBL/GenBank/DDBJ whole genome shotgun (WGS) entry which is preliminary data.</text>
</comment>
<reference evidence="4 5" key="1">
    <citation type="submission" date="2019-11" db="EMBL/GenBank/DDBJ databases">
        <title>Draft genome sequence of Labilibaculum sp. strain SYP isolated from Black Sea.</title>
        <authorList>
            <person name="Yadav S."/>
            <person name="Villanueva L."/>
        </authorList>
    </citation>
    <scope>NUCLEOTIDE SEQUENCE [LARGE SCALE GENOMIC DNA]</scope>
    <source>
        <strain evidence="4 5">44</strain>
    </source>
</reference>
<dbReference type="EMBL" id="WOTW01000008">
    <property type="protein sequence ID" value="MUP37234.1"/>
    <property type="molecule type" value="Genomic_DNA"/>
</dbReference>
<evidence type="ECO:0000313" key="5">
    <source>
        <dbReference type="Proteomes" id="UP000285951"/>
    </source>
</evidence>
<dbReference type="PROSITE" id="PS51257">
    <property type="entry name" value="PROKAR_LIPOPROTEIN"/>
    <property type="match status" value="1"/>
</dbReference>
<dbReference type="AlphaFoldDB" id="A0A7M4D3K5"/>
<dbReference type="EMBL" id="QTZN02000008">
    <property type="protein sequence ID" value="MVB06439.1"/>
    <property type="molecule type" value="Genomic_DNA"/>
</dbReference>
<dbReference type="InterPro" id="IPR032339">
    <property type="entry name" value="DUF4859"/>
</dbReference>
<evidence type="ECO:0000259" key="2">
    <source>
        <dbReference type="Pfam" id="PF16151"/>
    </source>
</evidence>
<sequence length="334" mass="36701">MKSMKKIKILILLSCIAVGLCGCDDYNDFTSKHVYDDTENPYLRVDAEAKAAINMEFEVGRFEAQIVKLDDYSDKFQNEMNMTVDQVIAGLKNGSILFYNINASKGNWDKSEMTKGTTGWYYNTAGGVMSDSETQTASLDIDTEAKTLIVNVNEQAKAGTILNFNVGFAIDGPDYDRYVRFAFNVSVTDPSLIIASVSIPEGDYSNTTIDFNDYAETISYNLGLSVEEFLAKLDTETGGSIHMSVINIGTGEWDVTSDYTANPPGYWINNLGAVCSWNDAGFSMFAETNSDDQVLSIGRAPALSAGTNFTIGLGYKDIEDETKFFSFIISVTLE</sequence>
<protein>
    <submittedName>
        <fullName evidence="3">DUF4859 domain-containing protein</fullName>
    </submittedName>
</protein>
<evidence type="ECO:0000313" key="4">
    <source>
        <dbReference type="EMBL" id="MVB06439.1"/>
    </source>
</evidence>
<feature type="signal peptide" evidence="1">
    <location>
        <begin position="1"/>
        <end position="23"/>
    </location>
</feature>
<gene>
    <name evidence="4" type="ORF">DWB62_005355</name>
    <name evidence="3" type="ORF">GNY23_05355</name>
</gene>
<dbReference type="Proteomes" id="UP000462449">
    <property type="component" value="Unassembled WGS sequence"/>
</dbReference>
<dbReference type="OrthoDB" id="1023720at2"/>